<gene>
    <name evidence="1" type="ORF">TNIN_454561</name>
</gene>
<evidence type="ECO:0000313" key="1">
    <source>
        <dbReference type="EMBL" id="GFY74259.1"/>
    </source>
</evidence>
<name>A0A8X6YMG8_9ARAC</name>
<organism evidence="1 2">
    <name type="scientific">Trichonephila inaurata madagascariensis</name>
    <dbReference type="NCBI Taxonomy" id="2747483"/>
    <lineage>
        <taxon>Eukaryota</taxon>
        <taxon>Metazoa</taxon>
        <taxon>Ecdysozoa</taxon>
        <taxon>Arthropoda</taxon>
        <taxon>Chelicerata</taxon>
        <taxon>Arachnida</taxon>
        <taxon>Araneae</taxon>
        <taxon>Araneomorphae</taxon>
        <taxon>Entelegynae</taxon>
        <taxon>Araneoidea</taxon>
        <taxon>Nephilidae</taxon>
        <taxon>Trichonephila</taxon>
        <taxon>Trichonephila inaurata</taxon>
    </lineage>
</organism>
<protein>
    <submittedName>
        <fullName evidence="1">Uncharacterized protein</fullName>
    </submittedName>
</protein>
<sequence>MEKYEESLNPPTALVQNKLSPFIYGTFSAVYSCSSQIRDFESRYFKPRSDKEIDTLVAANVSPHRREDLVPLLIKCTSVESGLEFVARRKHCLLRT</sequence>
<dbReference type="PROSITE" id="PS51257">
    <property type="entry name" value="PROKAR_LIPOPROTEIN"/>
    <property type="match status" value="1"/>
</dbReference>
<dbReference type="AlphaFoldDB" id="A0A8X6YMG8"/>
<dbReference type="EMBL" id="BMAV01020637">
    <property type="protein sequence ID" value="GFY74259.1"/>
    <property type="molecule type" value="Genomic_DNA"/>
</dbReference>
<accession>A0A8X6YMG8</accession>
<proteinExistence type="predicted"/>
<reference evidence="1" key="1">
    <citation type="submission" date="2020-08" db="EMBL/GenBank/DDBJ databases">
        <title>Multicomponent nature underlies the extraordinary mechanical properties of spider dragline silk.</title>
        <authorList>
            <person name="Kono N."/>
            <person name="Nakamura H."/>
            <person name="Mori M."/>
            <person name="Yoshida Y."/>
            <person name="Ohtoshi R."/>
            <person name="Malay A.D."/>
            <person name="Moran D.A.P."/>
            <person name="Tomita M."/>
            <person name="Numata K."/>
            <person name="Arakawa K."/>
        </authorList>
    </citation>
    <scope>NUCLEOTIDE SEQUENCE</scope>
</reference>
<keyword evidence="2" id="KW-1185">Reference proteome</keyword>
<comment type="caution">
    <text evidence="1">The sequence shown here is derived from an EMBL/GenBank/DDBJ whole genome shotgun (WGS) entry which is preliminary data.</text>
</comment>
<evidence type="ECO:0000313" key="2">
    <source>
        <dbReference type="Proteomes" id="UP000886998"/>
    </source>
</evidence>
<dbReference type="Proteomes" id="UP000886998">
    <property type="component" value="Unassembled WGS sequence"/>
</dbReference>